<dbReference type="InterPro" id="IPR013825">
    <property type="entry name" value="Topo_IA_cen_sub2"/>
</dbReference>
<dbReference type="GO" id="GO:0005634">
    <property type="term" value="C:nucleus"/>
    <property type="evidence" value="ECO:0007669"/>
    <property type="project" value="TreeGrafter"/>
</dbReference>
<comment type="caution">
    <text evidence="6">The sequence shown here is derived from an EMBL/GenBank/DDBJ whole genome shotgun (WGS) entry which is preliminary data.</text>
</comment>
<evidence type="ECO:0000256" key="3">
    <source>
        <dbReference type="SAM" id="MobiDB-lite"/>
    </source>
</evidence>
<dbReference type="Gene3D" id="1.10.460.10">
    <property type="entry name" value="Topoisomerase I, domain 2"/>
    <property type="match status" value="1"/>
</dbReference>
<dbReference type="Gene3D" id="3.40.50.140">
    <property type="match status" value="1"/>
</dbReference>
<dbReference type="PANTHER" id="PTHR11390:SF21">
    <property type="entry name" value="DNA TOPOISOMERASE 3-ALPHA"/>
    <property type="match status" value="1"/>
</dbReference>
<dbReference type="GO" id="GO:0031422">
    <property type="term" value="C:RecQ family helicase-topoisomerase III complex"/>
    <property type="evidence" value="ECO:0007669"/>
    <property type="project" value="TreeGrafter"/>
</dbReference>
<feature type="non-terminal residue" evidence="6">
    <location>
        <position position="354"/>
    </location>
</feature>
<evidence type="ECO:0000256" key="2">
    <source>
        <dbReference type="RuleBase" id="RU362092"/>
    </source>
</evidence>
<keyword evidence="2" id="KW-0238">DNA-binding</keyword>
<dbReference type="CDD" id="cd03362">
    <property type="entry name" value="TOPRIM_TopoIA_TopoIII"/>
    <property type="match status" value="1"/>
</dbReference>
<dbReference type="PRINTS" id="PR00417">
    <property type="entry name" value="PRTPISMRASEI"/>
</dbReference>
<dbReference type="EMBL" id="JADGJH010005185">
    <property type="protein sequence ID" value="KAJ3081708.1"/>
    <property type="molecule type" value="Genomic_DNA"/>
</dbReference>
<dbReference type="Pfam" id="PF01751">
    <property type="entry name" value="Toprim"/>
    <property type="match status" value="1"/>
</dbReference>
<dbReference type="InterPro" id="IPR013826">
    <property type="entry name" value="Topo_IA_cen_sub3"/>
</dbReference>
<keyword evidence="1 2" id="KW-0413">Isomerase</keyword>
<sequence>TDFQGTNCQVVMTSVSGHLFECEFPPEYSRWEAYDPGICFDIPVFKRVKKDSDSEAIKRNLQDQSRGANFLIIWTDCDLEGENIGSEIVDVCRQTNPRLTVKRAKFSVIQEREIRQAWRTVGELDMLKAAAVDARSELDLRIGASFTRFQTLQLRPQFQDLDKMILSYGSCQFPTLGFIVEQFEKVLRFKEEIFWKIQVILKKNSESCSFAWSRHPVFNHRVATSIYESCVENPAATVLGVDKKPKEKWKPLPLTTIEMMKFCTSRLRMPAHKVMELAESLYRKQWISYPRTETDIFLDSFDFHELIRAQQTNAAWGAFATHLENGGFKVPRKGKNNDEAHPPIHPTGGGNAEM</sequence>
<dbReference type="Pfam" id="PF01131">
    <property type="entry name" value="Topoisom_bac"/>
    <property type="match status" value="1"/>
</dbReference>
<dbReference type="InterPro" id="IPR000380">
    <property type="entry name" value="Topo_IA"/>
</dbReference>
<evidence type="ECO:0000256" key="1">
    <source>
        <dbReference type="ARBA" id="ARBA00023235"/>
    </source>
</evidence>
<proteinExistence type="inferred from homology"/>
<accession>A0AAD5X5V8</accession>
<evidence type="ECO:0000259" key="5">
    <source>
        <dbReference type="PROSITE" id="PS52039"/>
    </source>
</evidence>
<dbReference type="InterPro" id="IPR023405">
    <property type="entry name" value="Topo_IA_core_domain"/>
</dbReference>
<feature type="domain" description="Toprim" evidence="4">
    <location>
        <begin position="1"/>
        <end position="107"/>
    </location>
</feature>
<dbReference type="InterPro" id="IPR006171">
    <property type="entry name" value="TOPRIM_dom"/>
</dbReference>
<protein>
    <recommendedName>
        <fullName evidence="2">DNA topoisomerase</fullName>
        <ecNumber evidence="2">5.6.2.1</ecNumber>
    </recommendedName>
</protein>
<dbReference type="PROSITE" id="PS50880">
    <property type="entry name" value="TOPRIM"/>
    <property type="match status" value="1"/>
</dbReference>
<dbReference type="GO" id="GO:0003917">
    <property type="term" value="F:DNA topoisomerase type I (single strand cut, ATP-independent) activity"/>
    <property type="evidence" value="ECO:0007669"/>
    <property type="project" value="UniProtKB-EC"/>
</dbReference>
<evidence type="ECO:0000259" key="4">
    <source>
        <dbReference type="PROSITE" id="PS50880"/>
    </source>
</evidence>
<dbReference type="Gene3D" id="1.10.290.10">
    <property type="entry name" value="Topoisomerase I, domain 4"/>
    <property type="match status" value="1"/>
</dbReference>
<evidence type="ECO:0000313" key="6">
    <source>
        <dbReference type="EMBL" id="KAJ3081708.1"/>
    </source>
</evidence>
<evidence type="ECO:0000313" key="7">
    <source>
        <dbReference type="Proteomes" id="UP001211907"/>
    </source>
</evidence>
<comment type="function">
    <text evidence="2">Introduces a single-strand break via transesterification at a target site in duplex DNA. Releases the supercoiling and torsional tension of DNA introduced during the DNA replication and transcription by transiently cleaving and rejoining one strand of the DNA duplex. The scissile phosphodiester is attacked by the catalytic tyrosine of the enzyme, resulting in the formation of a DNA-(5'-phosphotyrosyl)-enzyme intermediate and the expulsion of a 3'-OH DNA strand.</text>
</comment>
<comment type="similarity">
    <text evidence="2">Belongs to the type IA topoisomerase family.</text>
</comment>
<dbReference type="AlphaFoldDB" id="A0AAD5X5V8"/>
<dbReference type="GO" id="GO:0006281">
    <property type="term" value="P:DNA repair"/>
    <property type="evidence" value="ECO:0007669"/>
    <property type="project" value="TreeGrafter"/>
</dbReference>
<organism evidence="6 7">
    <name type="scientific">Physocladia obscura</name>
    <dbReference type="NCBI Taxonomy" id="109957"/>
    <lineage>
        <taxon>Eukaryota</taxon>
        <taxon>Fungi</taxon>
        <taxon>Fungi incertae sedis</taxon>
        <taxon>Chytridiomycota</taxon>
        <taxon>Chytridiomycota incertae sedis</taxon>
        <taxon>Chytridiomycetes</taxon>
        <taxon>Chytridiales</taxon>
        <taxon>Chytriomycetaceae</taxon>
        <taxon>Physocladia</taxon>
    </lineage>
</organism>
<keyword evidence="2" id="KW-0799">Topoisomerase</keyword>
<feature type="non-terminal residue" evidence="6">
    <location>
        <position position="1"/>
    </location>
</feature>
<dbReference type="InterPro" id="IPR003601">
    <property type="entry name" value="Topo_IA_2"/>
</dbReference>
<dbReference type="PANTHER" id="PTHR11390">
    <property type="entry name" value="PROKARYOTIC DNA TOPOISOMERASE"/>
    <property type="match status" value="1"/>
</dbReference>
<dbReference type="GO" id="GO:0006310">
    <property type="term" value="P:DNA recombination"/>
    <property type="evidence" value="ECO:0007669"/>
    <property type="project" value="TreeGrafter"/>
</dbReference>
<dbReference type="InterPro" id="IPR013824">
    <property type="entry name" value="Topo_IA_cen_sub1"/>
</dbReference>
<dbReference type="InterPro" id="IPR013497">
    <property type="entry name" value="Topo_IA_cen"/>
</dbReference>
<dbReference type="SUPFAM" id="SSF56712">
    <property type="entry name" value="Prokaryotic type I DNA topoisomerase"/>
    <property type="match status" value="1"/>
</dbReference>
<dbReference type="PROSITE" id="PS52039">
    <property type="entry name" value="TOPO_IA_2"/>
    <property type="match status" value="1"/>
</dbReference>
<dbReference type="InterPro" id="IPR034144">
    <property type="entry name" value="TOPRIM_TopoIII"/>
</dbReference>
<feature type="region of interest" description="Disordered" evidence="3">
    <location>
        <begin position="331"/>
        <end position="354"/>
    </location>
</feature>
<feature type="domain" description="Topo IA-type catalytic" evidence="5">
    <location>
        <begin position="125"/>
        <end position="354"/>
    </location>
</feature>
<keyword evidence="7" id="KW-1185">Reference proteome</keyword>
<dbReference type="Gene3D" id="2.70.20.10">
    <property type="entry name" value="Topoisomerase I, domain 3"/>
    <property type="match status" value="1"/>
</dbReference>
<dbReference type="Proteomes" id="UP001211907">
    <property type="component" value="Unassembled WGS sequence"/>
</dbReference>
<dbReference type="GO" id="GO:0006265">
    <property type="term" value="P:DNA topological change"/>
    <property type="evidence" value="ECO:0007669"/>
    <property type="project" value="InterPro"/>
</dbReference>
<name>A0AAD5X5V8_9FUNG</name>
<reference evidence="6" key="1">
    <citation type="submission" date="2020-05" db="EMBL/GenBank/DDBJ databases">
        <title>Phylogenomic resolution of chytrid fungi.</title>
        <authorList>
            <person name="Stajich J.E."/>
            <person name="Amses K."/>
            <person name="Simmons R."/>
            <person name="Seto K."/>
            <person name="Myers J."/>
            <person name="Bonds A."/>
            <person name="Quandt C.A."/>
            <person name="Barry K."/>
            <person name="Liu P."/>
            <person name="Grigoriev I."/>
            <person name="Longcore J.E."/>
            <person name="James T.Y."/>
        </authorList>
    </citation>
    <scope>NUCLEOTIDE SEQUENCE</scope>
    <source>
        <strain evidence="6">JEL0513</strain>
    </source>
</reference>
<comment type="catalytic activity">
    <reaction evidence="2">
        <text>ATP-independent breakage of single-stranded DNA, followed by passage and rejoining.</text>
        <dbReference type="EC" id="5.6.2.1"/>
    </reaction>
</comment>
<gene>
    <name evidence="6" type="primary">TOP3</name>
    <name evidence="6" type="ORF">HK100_009825</name>
</gene>
<dbReference type="GO" id="GO:0003677">
    <property type="term" value="F:DNA binding"/>
    <property type="evidence" value="ECO:0007669"/>
    <property type="project" value="UniProtKB-KW"/>
</dbReference>
<dbReference type="EC" id="5.6.2.1" evidence="2"/>
<dbReference type="SMART" id="SM00436">
    <property type="entry name" value="TOP1Bc"/>
    <property type="match status" value="1"/>
</dbReference>